<feature type="transmembrane region" description="Helical" evidence="7">
    <location>
        <begin position="6"/>
        <end position="35"/>
    </location>
</feature>
<feature type="transmembrane region" description="Helical" evidence="7">
    <location>
        <begin position="241"/>
        <end position="259"/>
    </location>
</feature>
<dbReference type="AlphaFoldDB" id="A0A5S9IQE0"/>
<dbReference type="GO" id="GO:0016682">
    <property type="term" value="F:oxidoreductase activity, acting on diphenols and related substances as donors, oxygen as acceptor"/>
    <property type="evidence" value="ECO:0007669"/>
    <property type="project" value="TreeGrafter"/>
</dbReference>
<keyword evidence="3" id="KW-1003">Cell membrane</keyword>
<keyword evidence="6 7" id="KW-0472">Membrane</keyword>
<keyword evidence="9" id="KW-1185">Reference proteome</keyword>
<dbReference type="InterPro" id="IPR003317">
    <property type="entry name" value="Cyt-d_oxidase_su2"/>
</dbReference>
<keyword evidence="5 7" id="KW-1133">Transmembrane helix</keyword>
<feature type="transmembrane region" description="Helical" evidence="7">
    <location>
        <begin position="201"/>
        <end position="221"/>
    </location>
</feature>
<evidence type="ECO:0000256" key="1">
    <source>
        <dbReference type="ARBA" id="ARBA00004651"/>
    </source>
</evidence>
<evidence type="ECO:0000313" key="8">
    <source>
        <dbReference type="EMBL" id="BBM85726.1"/>
    </source>
</evidence>
<accession>A0A5S9IQE0</accession>
<sequence length="338" mass="38157">MMSVEFLLASVVVSSLVIYALSGGADFGGGAWSLFARGERKEQQQNLIERAIAPIWETNHVWIILVIVVLFVAYPLAFSSIATSLHIPLTVMLIGIVLRGCAFIFRAYGMKDDKKLRDFWEKVFGISSLLTPITFGVVVAAVANGKLRVDVENTKVMTDFVEAWWGIFPFSVGIFTLFTFMFLAAVYLICEAGEQKLQNDFRIRAVCSAALLDLTAMWCLYLSRSHAPLFWQGLWSSKYAIFFHGCGMVLATSIFFTLWKRQYKMVRVLAMTKVICIVLGWAVCQFPFLVVPDLTIYTATAPKNVLYMMTTIIFLGMIVTVPALYYLFYVFKRDKEVS</sequence>
<evidence type="ECO:0000256" key="4">
    <source>
        <dbReference type="ARBA" id="ARBA00022692"/>
    </source>
</evidence>
<dbReference type="GO" id="GO:0005886">
    <property type="term" value="C:plasma membrane"/>
    <property type="evidence" value="ECO:0007669"/>
    <property type="project" value="UniProtKB-SubCell"/>
</dbReference>
<name>A0A5S9IQE0_UABAM</name>
<comment type="similarity">
    <text evidence="2">Belongs to the cytochrome ubiquinol oxidase subunit 2 family.</text>
</comment>
<reference evidence="8 9" key="1">
    <citation type="submission" date="2019-08" db="EMBL/GenBank/DDBJ databases">
        <title>Complete genome sequence of Candidatus Uab amorphum.</title>
        <authorList>
            <person name="Shiratori T."/>
            <person name="Suzuki S."/>
            <person name="Kakizawa Y."/>
            <person name="Ishida K."/>
        </authorList>
    </citation>
    <scope>NUCLEOTIDE SEQUENCE [LARGE SCALE GENOMIC DNA]</scope>
    <source>
        <strain evidence="8 9">SRT547</strain>
    </source>
</reference>
<feature type="transmembrane region" description="Helical" evidence="7">
    <location>
        <begin position="60"/>
        <end position="81"/>
    </location>
</feature>
<dbReference type="RefSeq" id="WP_151969816.1">
    <property type="nucleotide sequence ID" value="NZ_AP019860.1"/>
</dbReference>
<dbReference type="Proteomes" id="UP000326354">
    <property type="component" value="Chromosome"/>
</dbReference>
<proteinExistence type="inferred from homology"/>
<dbReference type="EMBL" id="AP019860">
    <property type="protein sequence ID" value="BBM85726.1"/>
    <property type="molecule type" value="Genomic_DNA"/>
</dbReference>
<dbReference type="Pfam" id="PF02322">
    <property type="entry name" value="Cyt_bd_oxida_II"/>
    <property type="match status" value="1"/>
</dbReference>
<dbReference type="KEGG" id="uam:UABAM_04104"/>
<evidence type="ECO:0000256" key="2">
    <source>
        <dbReference type="ARBA" id="ARBA00007543"/>
    </source>
</evidence>
<comment type="subcellular location">
    <subcellularLocation>
        <location evidence="1">Cell membrane</location>
        <topology evidence="1">Multi-pass membrane protein</topology>
    </subcellularLocation>
</comment>
<feature type="transmembrane region" description="Helical" evidence="7">
    <location>
        <begin position="163"/>
        <end position="189"/>
    </location>
</feature>
<feature type="transmembrane region" description="Helical" evidence="7">
    <location>
        <begin position="305"/>
        <end position="328"/>
    </location>
</feature>
<keyword evidence="4 7" id="KW-0812">Transmembrane</keyword>
<dbReference type="GO" id="GO:0070069">
    <property type="term" value="C:cytochrome complex"/>
    <property type="evidence" value="ECO:0007669"/>
    <property type="project" value="TreeGrafter"/>
</dbReference>
<protein>
    <submittedName>
        <fullName evidence="8">Cytochrome D ubiquinol oxidase subunit II</fullName>
    </submittedName>
</protein>
<dbReference type="GO" id="GO:0009055">
    <property type="term" value="F:electron transfer activity"/>
    <property type="evidence" value="ECO:0007669"/>
    <property type="project" value="TreeGrafter"/>
</dbReference>
<evidence type="ECO:0000256" key="7">
    <source>
        <dbReference type="SAM" id="Phobius"/>
    </source>
</evidence>
<dbReference type="PANTHER" id="PTHR43141">
    <property type="entry name" value="CYTOCHROME BD2 SUBUNIT II"/>
    <property type="match status" value="1"/>
</dbReference>
<feature type="transmembrane region" description="Helical" evidence="7">
    <location>
        <begin position="87"/>
        <end position="107"/>
    </location>
</feature>
<dbReference type="GO" id="GO:0019646">
    <property type="term" value="P:aerobic electron transport chain"/>
    <property type="evidence" value="ECO:0007669"/>
    <property type="project" value="TreeGrafter"/>
</dbReference>
<organism evidence="8 9">
    <name type="scientific">Uabimicrobium amorphum</name>
    <dbReference type="NCBI Taxonomy" id="2596890"/>
    <lineage>
        <taxon>Bacteria</taxon>
        <taxon>Pseudomonadati</taxon>
        <taxon>Planctomycetota</taxon>
        <taxon>Candidatus Uabimicrobiia</taxon>
        <taxon>Candidatus Uabimicrobiales</taxon>
        <taxon>Candidatus Uabimicrobiaceae</taxon>
        <taxon>Candidatus Uabimicrobium</taxon>
    </lineage>
</organism>
<feature type="transmembrane region" description="Helical" evidence="7">
    <location>
        <begin position="271"/>
        <end position="290"/>
    </location>
</feature>
<gene>
    <name evidence="8" type="ORF">UABAM_04104</name>
</gene>
<feature type="transmembrane region" description="Helical" evidence="7">
    <location>
        <begin position="119"/>
        <end position="143"/>
    </location>
</feature>
<dbReference type="OrthoDB" id="9776710at2"/>
<dbReference type="PANTHER" id="PTHR43141:SF4">
    <property type="entry name" value="CYTOCHROME BD2 SUBUNIT II"/>
    <property type="match status" value="1"/>
</dbReference>
<evidence type="ECO:0000256" key="5">
    <source>
        <dbReference type="ARBA" id="ARBA00022989"/>
    </source>
</evidence>
<evidence type="ECO:0000313" key="9">
    <source>
        <dbReference type="Proteomes" id="UP000326354"/>
    </source>
</evidence>
<evidence type="ECO:0000256" key="6">
    <source>
        <dbReference type="ARBA" id="ARBA00023136"/>
    </source>
</evidence>
<evidence type="ECO:0000256" key="3">
    <source>
        <dbReference type="ARBA" id="ARBA00022475"/>
    </source>
</evidence>